<dbReference type="Proteomes" id="UP000236291">
    <property type="component" value="Unassembled WGS sequence"/>
</dbReference>
<sequence>MLFWWQGSRNRAHEFVPMFQNSNASRAIRYRNQQTRKAPPNDALNDGNSDCNK</sequence>
<reference evidence="2 3" key="2">
    <citation type="journal article" date="2017" name="Front. Plant Sci.">
        <title>Gene Classification and Mining of Molecular Markers Useful in Red Clover (Trifolium pratense) Breeding.</title>
        <authorList>
            <person name="Istvanek J."/>
            <person name="Dluhosova J."/>
            <person name="Dluhos P."/>
            <person name="Patkova L."/>
            <person name="Nedelnik J."/>
            <person name="Repkova J."/>
        </authorList>
    </citation>
    <scope>NUCLEOTIDE SEQUENCE [LARGE SCALE GENOMIC DNA]</scope>
    <source>
        <strain evidence="3">cv. Tatra</strain>
        <tissue evidence="2">Young leaves</tissue>
    </source>
</reference>
<feature type="region of interest" description="Disordered" evidence="1">
    <location>
        <begin position="34"/>
        <end position="53"/>
    </location>
</feature>
<proteinExistence type="predicted"/>
<gene>
    <name evidence="2" type="ORF">L195_g037606</name>
</gene>
<name>A0A2K3LSU8_TRIPR</name>
<evidence type="ECO:0000313" key="3">
    <source>
        <dbReference type="Proteomes" id="UP000236291"/>
    </source>
</evidence>
<reference evidence="2 3" key="1">
    <citation type="journal article" date="2014" name="Am. J. Bot.">
        <title>Genome assembly and annotation for red clover (Trifolium pratense; Fabaceae).</title>
        <authorList>
            <person name="Istvanek J."/>
            <person name="Jaros M."/>
            <person name="Krenek A."/>
            <person name="Repkova J."/>
        </authorList>
    </citation>
    <scope>NUCLEOTIDE SEQUENCE [LARGE SCALE GENOMIC DNA]</scope>
    <source>
        <strain evidence="3">cv. Tatra</strain>
        <tissue evidence="2">Young leaves</tissue>
    </source>
</reference>
<protein>
    <submittedName>
        <fullName evidence="2">Uncharacterized protein</fullName>
    </submittedName>
</protein>
<organism evidence="2 3">
    <name type="scientific">Trifolium pratense</name>
    <name type="common">Red clover</name>
    <dbReference type="NCBI Taxonomy" id="57577"/>
    <lineage>
        <taxon>Eukaryota</taxon>
        <taxon>Viridiplantae</taxon>
        <taxon>Streptophyta</taxon>
        <taxon>Embryophyta</taxon>
        <taxon>Tracheophyta</taxon>
        <taxon>Spermatophyta</taxon>
        <taxon>Magnoliopsida</taxon>
        <taxon>eudicotyledons</taxon>
        <taxon>Gunneridae</taxon>
        <taxon>Pentapetalae</taxon>
        <taxon>rosids</taxon>
        <taxon>fabids</taxon>
        <taxon>Fabales</taxon>
        <taxon>Fabaceae</taxon>
        <taxon>Papilionoideae</taxon>
        <taxon>50 kb inversion clade</taxon>
        <taxon>NPAAA clade</taxon>
        <taxon>Hologalegina</taxon>
        <taxon>IRL clade</taxon>
        <taxon>Trifolieae</taxon>
        <taxon>Trifolium</taxon>
    </lineage>
</organism>
<comment type="caution">
    <text evidence="2">The sequence shown here is derived from an EMBL/GenBank/DDBJ whole genome shotgun (WGS) entry which is preliminary data.</text>
</comment>
<feature type="non-terminal residue" evidence="2">
    <location>
        <position position="53"/>
    </location>
</feature>
<evidence type="ECO:0000313" key="2">
    <source>
        <dbReference type="EMBL" id="PNX81583.1"/>
    </source>
</evidence>
<evidence type="ECO:0000256" key="1">
    <source>
        <dbReference type="SAM" id="MobiDB-lite"/>
    </source>
</evidence>
<accession>A0A2K3LSU8</accession>
<dbReference type="EMBL" id="ASHM01040198">
    <property type="protein sequence ID" value="PNX81583.1"/>
    <property type="molecule type" value="Genomic_DNA"/>
</dbReference>
<dbReference type="AlphaFoldDB" id="A0A2K3LSU8"/>